<evidence type="ECO:0008006" key="3">
    <source>
        <dbReference type="Google" id="ProtNLM"/>
    </source>
</evidence>
<dbReference type="Proteomes" id="UP000824890">
    <property type="component" value="Unassembled WGS sequence"/>
</dbReference>
<dbReference type="EMBL" id="JAGKQM010000003">
    <property type="protein sequence ID" value="KAH0931840.1"/>
    <property type="molecule type" value="Genomic_DNA"/>
</dbReference>
<feature type="non-terminal residue" evidence="1">
    <location>
        <position position="1"/>
    </location>
</feature>
<keyword evidence="2" id="KW-1185">Reference proteome</keyword>
<proteinExistence type="predicted"/>
<dbReference type="InterPro" id="IPR021495">
    <property type="entry name" value="CRR42-like"/>
</dbReference>
<sequence length="121" mass="13049">ASSSMALSFASSARFSNTQSGVCYSVSFTPRVTVRCCETAKEPPRPKSKLQVGSPIIIVEAPKVIKTAASMPCLRANSGLVKPGDVGRIVSRKPKDLWAVRLSIGTYLLDGKYFKALELEE</sequence>
<dbReference type="PANTHER" id="PTHR36799:SF2">
    <property type="entry name" value="PROTEIN CHLORORESPIRATORY REDUCTION 42, CHLOROPLASTIC"/>
    <property type="match status" value="1"/>
</dbReference>
<evidence type="ECO:0000313" key="2">
    <source>
        <dbReference type="Proteomes" id="UP000824890"/>
    </source>
</evidence>
<reference evidence="1 2" key="1">
    <citation type="submission" date="2021-05" db="EMBL/GenBank/DDBJ databases">
        <title>Genome Assembly of Synthetic Allotetraploid Brassica napus Reveals Homoeologous Exchanges between Subgenomes.</title>
        <authorList>
            <person name="Davis J.T."/>
        </authorList>
    </citation>
    <scope>NUCLEOTIDE SEQUENCE [LARGE SCALE GENOMIC DNA]</scope>
    <source>
        <strain evidence="2">cv. Da-Ae</strain>
        <tissue evidence="1">Seedling</tissue>
    </source>
</reference>
<accession>A0ABQ8DTN1</accession>
<protein>
    <recommendedName>
        <fullName evidence="3">Chlororespiratory reduction 42</fullName>
    </recommendedName>
</protein>
<evidence type="ECO:0000313" key="1">
    <source>
        <dbReference type="EMBL" id="KAH0931840.1"/>
    </source>
</evidence>
<gene>
    <name evidence="1" type="ORF">HID58_008957</name>
</gene>
<dbReference type="PANTHER" id="PTHR36799">
    <property type="match status" value="1"/>
</dbReference>
<dbReference type="Pfam" id="PF11347">
    <property type="entry name" value="CRR42-like"/>
    <property type="match status" value="1"/>
</dbReference>
<comment type="caution">
    <text evidence="1">The sequence shown here is derived from an EMBL/GenBank/DDBJ whole genome shotgun (WGS) entry which is preliminary data.</text>
</comment>
<name>A0ABQ8DTN1_BRANA</name>
<organism evidence="1 2">
    <name type="scientific">Brassica napus</name>
    <name type="common">Rape</name>
    <dbReference type="NCBI Taxonomy" id="3708"/>
    <lineage>
        <taxon>Eukaryota</taxon>
        <taxon>Viridiplantae</taxon>
        <taxon>Streptophyta</taxon>
        <taxon>Embryophyta</taxon>
        <taxon>Tracheophyta</taxon>
        <taxon>Spermatophyta</taxon>
        <taxon>Magnoliopsida</taxon>
        <taxon>eudicotyledons</taxon>
        <taxon>Gunneridae</taxon>
        <taxon>Pentapetalae</taxon>
        <taxon>rosids</taxon>
        <taxon>malvids</taxon>
        <taxon>Brassicales</taxon>
        <taxon>Brassicaceae</taxon>
        <taxon>Brassiceae</taxon>
        <taxon>Brassica</taxon>
    </lineage>
</organism>